<evidence type="ECO:0000313" key="8">
    <source>
        <dbReference type="EMBL" id="KAF2714266.1"/>
    </source>
</evidence>
<dbReference type="GO" id="GO:0003677">
    <property type="term" value="F:DNA binding"/>
    <property type="evidence" value="ECO:0007669"/>
    <property type="project" value="UniProtKB-KW"/>
</dbReference>
<evidence type="ECO:0000256" key="1">
    <source>
        <dbReference type="ARBA" id="ARBA00004123"/>
    </source>
</evidence>
<dbReference type="AlphaFoldDB" id="A0A6G1KMZ3"/>
<feature type="region of interest" description="Disordered" evidence="6">
    <location>
        <begin position="69"/>
        <end position="146"/>
    </location>
</feature>
<evidence type="ECO:0000256" key="2">
    <source>
        <dbReference type="ARBA" id="ARBA00023015"/>
    </source>
</evidence>
<name>A0A6G1KMZ3_9PLEO</name>
<dbReference type="Gene3D" id="1.20.5.170">
    <property type="match status" value="1"/>
</dbReference>
<evidence type="ECO:0000256" key="4">
    <source>
        <dbReference type="ARBA" id="ARBA00023163"/>
    </source>
</evidence>
<evidence type="ECO:0000256" key="3">
    <source>
        <dbReference type="ARBA" id="ARBA00023125"/>
    </source>
</evidence>
<keyword evidence="9" id="KW-1185">Reference proteome</keyword>
<sequence>MALETFRWATDTFATLGDNSLDIPWDEWSAFTQASFKHQRSHVYINNPSLVAENSASIILRHEHTKRLPVESSPAAAAAADESSIPVDPVQKRVQPPRRLPSRAPTKGPASNQQSTAPNTELPKRKRGRPRSQPQDVQVARQTHLKKNRIAAQKCRQRHKELVVDIQALAHETFAKNKVLRRDVSLLRQELLQLKNEVLKHARCGSWAIDAYLVRCAGDILGMKAPSQTLSTETSQSNSMPDSFDDRISLLLGNDG</sequence>
<dbReference type="SUPFAM" id="SSF57959">
    <property type="entry name" value="Leucine zipper domain"/>
    <property type="match status" value="1"/>
</dbReference>
<proteinExistence type="predicted"/>
<dbReference type="Pfam" id="PF00170">
    <property type="entry name" value="bZIP_1"/>
    <property type="match status" value="1"/>
</dbReference>
<feature type="compositionally biased region" description="Polar residues" evidence="6">
    <location>
        <begin position="109"/>
        <end position="119"/>
    </location>
</feature>
<dbReference type="SMART" id="SM00338">
    <property type="entry name" value="BRLZ"/>
    <property type="match status" value="1"/>
</dbReference>
<gene>
    <name evidence="8" type="ORF">K504DRAFT_488463</name>
</gene>
<dbReference type="OrthoDB" id="295274at2759"/>
<protein>
    <recommendedName>
        <fullName evidence="7">BZIP domain-containing protein</fullName>
    </recommendedName>
</protein>
<reference evidence="8" key="1">
    <citation type="journal article" date="2020" name="Stud. Mycol.">
        <title>101 Dothideomycetes genomes: a test case for predicting lifestyles and emergence of pathogens.</title>
        <authorList>
            <person name="Haridas S."/>
            <person name="Albert R."/>
            <person name="Binder M."/>
            <person name="Bloem J."/>
            <person name="Labutti K."/>
            <person name="Salamov A."/>
            <person name="Andreopoulos B."/>
            <person name="Baker S."/>
            <person name="Barry K."/>
            <person name="Bills G."/>
            <person name="Bluhm B."/>
            <person name="Cannon C."/>
            <person name="Castanera R."/>
            <person name="Culley D."/>
            <person name="Daum C."/>
            <person name="Ezra D."/>
            <person name="Gonzalez J."/>
            <person name="Henrissat B."/>
            <person name="Kuo A."/>
            <person name="Liang C."/>
            <person name="Lipzen A."/>
            <person name="Lutzoni F."/>
            <person name="Magnuson J."/>
            <person name="Mondo S."/>
            <person name="Nolan M."/>
            <person name="Ohm R."/>
            <person name="Pangilinan J."/>
            <person name="Park H.-J."/>
            <person name="Ramirez L."/>
            <person name="Alfaro M."/>
            <person name="Sun H."/>
            <person name="Tritt A."/>
            <person name="Yoshinaga Y."/>
            <person name="Zwiers L.-H."/>
            <person name="Turgeon B."/>
            <person name="Goodwin S."/>
            <person name="Spatafora J."/>
            <person name="Crous P."/>
            <person name="Grigoriev I."/>
        </authorList>
    </citation>
    <scope>NUCLEOTIDE SEQUENCE</scope>
    <source>
        <strain evidence="8">CBS 279.74</strain>
    </source>
</reference>
<dbReference type="PANTHER" id="PTHR19304">
    <property type="entry name" value="CYCLIC-AMP RESPONSE ELEMENT BINDING PROTEIN"/>
    <property type="match status" value="1"/>
</dbReference>
<dbReference type="InterPro" id="IPR051027">
    <property type="entry name" value="bZIP_transcription_factors"/>
</dbReference>
<dbReference type="PRINTS" id="PR00043">
    <property type="entry name" value="LEUZIPPRJUN"/>
</dbReference>
<evidence type="ECO:0000256" key="5">
    <source>
        <dbReference type="ARBA" id="ARBA00023242"/>
    </source>
</evidence>
<keyword evidence="3" id="KW-0238">DNA-binding</keyword>
<dbReference type="PROSITE" id="PS50217">
    <property type="entry name" value="BZIP"/>
    <property type="match status" value="1"/>
</dbReference>
<dbReference type="EMBL" id="MU005765">
    <property type="protein sequence ID" value="KAF2714266.1"/>
    <property type="molecule type" value="Genomic_DNA"/>
</dbReference>
<keyword evidence="4" id="KW-0804">Transcription</keyword>
<dbReference type="InterPro" id="IPR002112">
    <property type="entry name" value="Leuzip_Jun"/>
</dbReference>
<keyword evidence="2" id="KW-0805">Transcription regulation</keyword>
<dbReference type="GO" id="GO:0005634">
    <property type="term" value="C:nucleus"/>
    <property type="evidence" value="ECO:0007669"/>
    <property type="project" value="UniProtKB-SubCell"/>
</dbReference>
<keyword evidence="5" id="KW-0539">Nucleus</keyword>
<organism evidence="8 9">
    <name type="scientific">Pleomassaria siparia CBS 279.74</name>
    <dbReference type="NCBI Taxonomy" id="1314801"/>
    <lineage>
        <taxon>Eukaryota</taxon>
        <taxon>Fungi</taxon>
        <taxon>Dikarya</taxon>
        <taxon>Ascomycota</taxon>
        <taxon>Pezizomycotina</taxon>
        <taxon>Dothideomycetes</taxon>
        <taxon>Pleosporomycetidae</taxon>
        <taxon>Pleosporales</taxon>
        <taxon>Pleomassariaceae</taxon>
        <taxon>Pleomassaria</taxon>
    </lineage>
</organism>
<evidence type="ECO:0000259" key="7">
    <source>
        <dbReference type="PROSITE" id="PS50217"/>
    </source>
</evidence>
<accession>A0A6G1KMZ3</accession>
<dbReference type="InterPro" id="IPR046347">
    <property type="entry name" value="bZIP_sf"/>
</dbReference>
<feature type="domain" description="BZIP" evidence="7">
    <location>
        <begin position="138"/>
        <end position="201"/>
    </location>
</feature>
<dbReference type="InterPro" id="IPR004827">
    <property type="entry name" value="bZIP"/>
</dbReference>
<evidence type="ECO:0000313" key="9">
    <source>
        <dbReference type="Proteomes" id="UP000799428"/>
    </source>
</evidence>
<dbReference type="CDD" id="cd14687">
    <property type="entry name" value="bZIP_ATF2"/>
    <property type="match status" value="1"/>
</dbReference>
<evidence type="ECO:0000256" key="6">
    <source>
        <dbReference type="SAM" id="MobiDB-lite"/>
    </source>
</evidence>
<comment type="subcellular location">
    <subcellularLocation>
        <location evidence="1">Nucleus</location>
    </subcellularLocation>
</comment>
<dbReference type="GO" id="GO:0003700">
    <property type="term" value="F:DNA-binding transcription factor activity"/>
    <property type="evidence" value="ECO:0007669"/>
    <property type="project" value="InterPro"/>
</dbReference>
<dbReference type="Proteomes" id="UP000799428">
    <property type="component" value="Unassembled WGS sequence"/>
</dbReference>